<accession>A0A8J3PU19</accession>
<dbReference type="EMBL" id="BONV01000018">
    <property type="protein sequence ID" value="GIG81046.1"/>
    <property type="molecule type" value="Genomic_DNA"/>
</dbReference>
<dbReference type="InterPro" id="IPR050267">
    <property type="entry name" value="Anti-sigma-factor_SerPK"/>
</dbReference>
<dbReference type="Proteomes" id="UP000630097">
    <property type="component" value="Unassembled WGS sequence"/>
</dbReference>
<evidence type="ECO:0000256" key="1">
    <source>
        <dbReference type="ARBA" id="ARBA00022527"/>
    </source>
</evidence>
<keyword evidence="1" id="KW-0723">Serine/threonine-protein kinase</keyword>
<reference evidence="3 4" key="1">
    <citation type="submission" date="2021-01" db="EMBL/GenBank/DDBJ databases">
        <title>Whole genome shotgun sequence of Planotetraspora kaengkrachanensis NBRC 104272.</title>
        <authorList>
            <person name="Komaki H."/>
            <person name="Tamura T."/>
        </authorList>
    </citation>
    <scope>NUCLEOTIDE SEQUENCE [LARGE SCALE GENOMIC DNA]</scope>
    <source>
        <strain evidence="3 4">NBRC 104272</strain>
    </source>
</reference>
<dbReference type="PANTHER" id="PTHR35526">
    <property type="entry name" value="ANTI-SIGMA-F FACTOR RSBW-RELATED"/>
    <property type="match status" value="1"/>
</dbReference>
<sequence length="158" mass="16952">MVNVRASTCTNVRDADMLRPPKCAEGTQRWRGTFPGKRNQVREVRRFVNGFLGEGVSTDIAELVASELATNAIRHSSSGEAGGRFQVTVEAGDELLLLAVLDEGGPSCPQVQKAADEEMNGRGLRLVSELTASWGVYGDEGGRTVWALLPIQSGPPRA</sequence>
<evidence type="ECO:0000313" key="3">
    <source>
        <dbReference type="EMBL" id="GIG81046.1"/>
    </source>
</evidence>
<feature type="domain" description="Histidine kinase/HSP90-like ATPase" evidence="2">
    <location>
        <begin position="35"/>
        <end position="146"/>
    </location>
</feature>
<dbReference type="PANTHER" id="PTHR35526:SF3">
    <property type="entry name" value="ANTI-SIGMA-F FACTOR RSBW"/>
    <property type="match status" value="1"/>
</dbReference>
<dbReference type="GO" id="GO:0004674">
    <property type="term" value="F:protein serine/threonine kinase activity"/>
    <property type="evidence" value="ECO:0007669"/>
    <property type="project" value="UniProtKB-KW"/>
</dbReference>
<keyword evidence="4" id="KW-1185">Reference proteome</keyword>
<dbReference type="Pfam" id="PF13581">
    <property type="entry name" value="HATPase_c_2"/>
    <property type="match status" value="1"/>
</dbReference>
<dbReference type="InterPro" id="IPR036890">
    <property type="entry name" value="HATPase_C_sf"/>
</dbReference>
<dbReference type="SUPFAM" id="SSF55874">
    <property type="entry name" value="ATPase domain of HSP90 chaperone/DNA topoisomerase II/histidine kinase"/>
    <property type="match status" value="1"/>
</dbReference>
<name>A0A8J3PU19_9ACTN</name>
<dbReference type="CDD" id="cd16936">
    <property type="entry name" value="HATPase_RsbW-like"/>
    <property type="match status" value="1"/>
</dbReference>
<protein>
    <recommendedName>
        <fullName evidence="2">Histidine kinase/HSP90-like ATPase domain-containing protein</fullName>
    </recommendedName>
</protein>
<dbReference type="InterPro" id="IPR003594">
    <property type="entry name" value="HATPase_dom"/>
</dbReference>
<organism evidence="3 4">
    <name type="scientific">Planotetraspora kaengkrachanensis</name>
    <dbReference type="NCBI Taxonomy" id="575193"/>
    <lineage>
        <taxon>Bacteria</taxon>
        <taxon>Bacillati</taxon>
        <taxon>Actinomycetota</taxon>
        <taxon>Actinomycetes</taxon>
        <taxon>Streptosporangiales</taxon>
        <taxon>Streptosporangiaceae</taxon>
        <taxon>Planotetraspora</taxon>
    </lineage>
</organism>
<keyword evidence="1" id="KW-0808">Transferase</keyword>
<proteinExistence type="predicted"/>
<gene>
    <name evidence="3" type="ORF">Pka01_41730</name>
</gene>
<comment type="caution">
    <text evidence="3">The sequence shown here is derived from an EMBL/GenBank/DDBJ whole genome shotgun (WGS) entry which is preliminary data.</text>
</comment>
<dbReference type="AlphaFoldDB" id="A0A8J3PU19"/>
<evidence type="ECO:0000259" key="2">
    <source>
        <dbReference type="Pfam" id="PF13581"/>
    </source>
</evidence>
<dbReference type="Gene3D" id="3.30.565.10">
    <property type="entry name" value="Histidine kinase-like ATPase, C-terminal domain"/>
    <property type="match status" value="1"/>
</dbReference>
<keyword evidence="1" id="KW-0418">Kinase</keyword>
<evidence type="ECO:0000313" key="4">
    <source>
        <dbReference type="Proteomes" id="UP000630097"/>
    </source>
</evidence>